<feature type="transmembrane region" description="Helical" evidence="1">
    <location>
        <begin position="144"/>
        <end position="162"/>
    </location>
</feature>
<dbReference type="InterPro" id="IPR002823">
    <property type="entry name" value="DUF112_TM"/>
</dbReference>
<dbReference type="RefSeq" id="WP_133587659.1">
    <property type="nucleotide sequence ID" value="NZ_SNVV01000001.1"/>
</dbReference>
<feature type="transmembrane region" description="Helical" evidence="1">
    <location>
        <begin position="108"/>
        <end position="132"/>
    </location>
</feature>
<dbReference type="PANTHER" id="PTHR35342">
    <property type="entry name" value="TRICARBOXYLIC TRANSPORT PROTEIN"/>
    <property type="match status" value="1"/>
</dbReference>
<feature type="domain" description="DUF112" evidence="2">
    <location>
        <begin position="21"/>
        <end position="438"/>
    </location>
</feature>
<feature type="transmembrane region" description="Helical" evidence="1">
    <location>
        <begin position="45"/>
        <end position="69"/>
    </location>
</feature>
<gene>
    <name evidence="3" type="ORF">C7389_101307</name>
</gene>
<organism evidence="3 4">
    <name type="scientific">Azoarcus indigens</name>
    <dbReference type="NCBI Taxonomy" id="29545"/>
    <lineage>
        <taxon>Bacteria</taxon>
        <taxon>Pseudomonadati</taxon>
        <taxon>Pseudomonadota</taxon>
        <taxon>Betaproteobacteria</taxon>
        <taxon>Rhodocyclales</taxon>
        <taxon>Zoogloeaceae</taxon>
        <taxon>Azoarcus</taxon>
    </lineage>
</organism>
<feature type="transmembrane region" description="Helical" evidence="1">
    <location>
        <begin position="20"/>
        <end position="39"/>
    </location>
</feature>
<name>A0A4R6EHC0_9RHOO</name>
<evidence type="ECO:0000313" key="3">
    <source>
        <dbReference type="EMBL" id="TDN56928.1"/>
    </source>
</evidence>
<feature type="transmembrane region" description="Helical" evidence="1">
    <location>
        <begin position="410"/>
        <end position="427"/>
    </location>
</feature>
<dbReference type="PANTHER" id="PTHR35342:SF5">
    <property type="entry name" value="TRICARBOXYLIC TRANSPORT PROTEIN"/>
    <property type="match status" value="1"/>
</dbReference>
<feature type="transmembrane region" description="Helical" evidence="1">
    <location>
        <begin position="354"/>
        <end position="374"/>
    </location>
</feature>
<dbReference type="Proteomes" id="UP000295129">
    <property type="component" value="Unassembled WGS sequence"/>
</dbReference>
<sequence>MELLSHLALGFDAALSWNNVFYCFVGVTLGTLVGVLPGLGPVATIAMLLPVTYGLTPAAALIMLAGIYYGAQYGGSTTAILVNLPGESSSVVTCIDGHAMAKKGRAGAALGIAAIGSFFAGTVATLVVAAAATPLAAFALKFGPAEYFSLMVLGLVAAVVLAQGDIVKAIAMTLLGLLLGMVGTDVNSGEERFTFGLPQLADGIDFVVISMGIFGIGEIIANLEHDQKRDVTVAKVGSVLPTRDDYRQAWKPVLRGSGLGAVLGVLPGGGAMLSSFAAYMIEKRLAKDSSRFGKGAIEGVAAPESANNAGAQTSFIPLLVMGLPSNAVMALMIGAMMIHGIVPGPQVMTERPELFWGVIASMWVGNLLLLLLNLPLVGMWVKLLSVPYRILYPAILLFCCIGAFSVNNSLFDLLLTVAFGLLGYLFIKLRCEPAPLLLGFVLGPMMEENLRRAMLLSRGDASVFFTRPLSLTLLLIALALIVVMTLPRLRATREVAFAED</sequence>
<keyword evidence="1" id="KW-0472">Membrane</keyword>
<evidence type="ECO:0000256" key="1">
    <source>
        <dbReference type="SAM" id="Phobius"/>
    </source>
</evidence>
<dbReference type="EMBL" id="SNVV01000001">
    <property type="protein sequence ID" value="TDN56928.1"/>
    <property type="molecule type" value="Genomic_DNA"/>
</dbReference>
<dbReference type="OrthoDB" id="9781349at2"/>
<protein>
    <submittedName>
        <fullName evidence="3">TctA family transporter</fullName>
    </submittedName>
</protein>
<keyword evidence="1" id="KW-0812">Transmembrane</keyword>
<feature type="transmembrane region" description="Helical" evidence="1">
    <location>
        <begin position="318"/>
        <end position="342"/>
    </location>
</feature>
<dbReference type="AlphaFoldDB" id="A0A4R6EHC0"/>
<feature type="transmembrane region" description="Helical" evidence="1">
    <location>
        <begin position="169"/>
        <end position="186"/>
    </location>
</feature>
<proteinExistence type="predicted"/>
<dbReference type="Pfam" id="PF01970">
    <property type="entry name" value="TctA"/>
    <property type="match status" value="1"/>
</dbReference>
<reference evidence="3 4" key="1">
    <citation type="submission" date="2019-03" db="EMBL/GenBank/DDBJ databases">
        <title>Genomic Encyclopedia of Type Strains, Phase IV (KMG-IV): sequencing the most valuable type-strain genomes for metagenomic binning, comparative biology and taxonomic classification.</title>
        <authorList>
            <person name="Goeker M."/>
        </authorList>
    </citation>
    <scope>NUCLEOTIDE SEQUENCE [LARGE SCALE GENOMIC DNA]</scope>
    <source>
        <strain evidence="3 4">DSM 12121</strain>
    </source>
</reference>
<keyword evidence="4" id="KW-1185">Reference proteome</keyword>
<evidence type="ECO:0000313" key="4">
    <source>
        <dbReference type="Proteomes" id="UP000295129"/>
    </source>
</evidence>
<accession>A0A4R6EHC0</accession>
<feature type="transmembrane region" description="Helical" evidence="1">
    <location>
        <begin position="386"/>
        <end position="404"/>
    </location>
</feature>
<evidence type="ECO:0000259" key="2">
    <source>
        <dbReference type="Pfam" id="PF01970"/>
    </source>
</evidence>
<feature type="transmembrane region" description="Helical" evidence="1">
    <location>
        <begin position="464"/>
        <end position="486"/>
    </location>
</feature>
<keyword evidence="1" id="KW-1133">Transmembrane helix</keyword>
<comment type="caution">
    <text evidence="3">The sequence shown here is derived from an EMBL/GenBank/DDBJ whole genome shotgun (WGS) entry which is preliminary data.</text>
</comment>
<feature type="transmembrane region" description="Helical" evidence="1">
    <location>
        <begin position="259"/>
        <end position="281"/>
    </location>
</feature>